<dbReference type="EMBL" id="LNTU01000037">
    <property type="protein sequence ID" value="KXF75595.1"/>
    <property type="molecule type" value="Genomic_DNA"/>
</dbReference>
<feature type="region of interest" description="Disordered" evidence="1">
    <location>
        <begin position="34"/>
        <end position="60"/>
    </location>
</feature>
<name>A0A135HQW3_9HYPH</name>
<organism evidence="2 3">
    <name type="scientific">Paramesorhizobium deserti</name>
    <dbReference type="NCBI Taxonomy" id="1494590"/>
    <lineage>
        <taxon>Bacteria</taxon>
        <taxon>Pseudomonadati</taxon>
        <taxon>Pseudomonadota</taxon>
        <taxon>Alphaproteobacteria</taxon>
        <taxon>Hyphomicrobiales</taxon>
        <taxon>Phyllobacteriaceae</taxon>
        <taxon>Paramesorhizobium</taxon>
    </lineage>
</organism>
<dbReference type="Proteomes" id="UP000070107">
    <property type="component" value="Unassembled WGS sequence"/>
</dbReference>
<evidence type="ECO:0000256" key="1">
    <source>
        <dbReference type="SAM" id="MobiDB-lite"/>
    </source>
</evidence>
<dbReference type="AlphaFoldDB" id="A0A135HQW3"/>
<feature type="compositionally biased region" description="Basic residues" evidence="1">
    <location>
        <begin position="34"/>
        <end position="45"/>
    </location>
</feature>
<gene>
    <name evidence="2" type="ORF">ATN84_16505</name>
</gene>
<proteinExistence type="predicted"/>
<comment type="caution">
    <text evidence="2">The sequence shown here is derived from an EMBL/GenBank/DDBJ whole genome shotgun (WGS) entry which is preliminary data.</text>
</comment>
<reference evidence="2 3" key="1">
    <citation type="submission" date="2015-11" db="EMBL/GenBank/DDBJ databases">
        <title>Draft genome sequence of Paramesorhizobium deserti A-3-E, a strain highly resistant to diverse beta-lactam antibiotics.</title>
        <authorList>
            <person name="Lv R."/>
            <person name="Yang X."/>
            <person name="Fang N."/>
            <person name="Guo J."/>
            <person name="Luo X."/>
            <person name="Peng F."/>
            <person name="Yang R."/>
            <person name="Cui Y."/>
            <person name="Fang C."/>
            <person name="Song Y."/>
        </authorList>
    </citation>
    <scope>NUCLEOTIDE SEQUENCE [LARGE SCALE GENOMIC DNA]</scope>
    <source>
        <strain evidence="2 3">A-3-E</strain>
    </source>
</reference>
<protein>
    <submittedName>
        <fullName evidence="2">Uncharacterized protein</fullName>
    </submittedName>
</protein>
<evidence type="ECO:0000313" key="3">
    <source>
        <dbReference type="Proteomes" id="UP000070107"/>
    </source>
</evidence>
<sequence>MERPKLLQKIILEFRPVLRGHHQNRFPQRQLHRAHSLRQHGRIGCRHGPVPGKGGEIDIKRGHGEQCIGHA</sequence>
<keyword evidence="3" id="KW-1185">Reference proteome</keyword>
<dbReference type="STRING" id="1494590.ATN84_16505"/>
<evidence type="ECO:0000313" key="2">
    <source>
        <dbReference type="EMBL" id="KXF75595.1"/>
    </source>
</evidence>
<accession>A0A135HQW3</accession>